<accession>A0A7R9HD48</accession>
<dbReference type="EMBL" id="OD008560">
    <property type="protein sequence ID" value="CAD7414984.1"/>
    <property type="molecule type" value="Genomic_DNA"/>
</dbReference>
<reference evidence="1" key="1">
    <citation type="submission" date="2020-11" db="EMBL/GenBank/DDBJ databases">
        <authorList>
            <person name="Tran Van P."/>
        </authorList>
    </citation>
    <scope>NUCLEOTIDE SEQUENCE</scope>
</reference>
<protein>
    <submittedName>
        <fullName evidence="1">Uncharacterized protein</fullName>
    </submittedName>
</protein>
<sequence>MDEFNRGVKRSFVTAPLTSHSQPVPDRRKEPFLFVTGPRIKCTLQQFRSNLVPYLSVTGSAGTGPEQPCSLSLCHRQCCNRSKVALLLVSGKDSAVTGPEPPCSLPFCHRSGATLFLTFLSQVRSNLVPYLSVTDSAVTGPGQPCSLCSGDLWSSRIHPESDIHVPWPLPLQLNSGKQSKPMHRDGRADEGPDYAVFGHAICTGTDQNILS</sequence>
<proteinExistence type="predicted"/>
<dbReference type="AlphaFoldDB" id="A0A7R9HD48"/>
<name>A0A7R9HD48_TIMPO</name>
<organism evidence="1">
    <name type="scientific">Timema poppense</name>
    <name type="common">Walking stick</name>
    <dbReference type="NCBI Taxonomy" id="170557"/>
    <lineage>
        <taxon>Eukaryota</taxon>
        <taxon>Metazoa</taxon>
        <taxon>Ecdysozoa</taxon>
        <taxon>Arthropoda</taxon>
        <taxon>Hexapoda</taxon>
        <taxon>Insecta</taxon>
        <taxon>Pterygota</taxon>
        <taxon>Neoptera</taxon>
        <taxon>Polyneoptera</taxon>
        <taxon>Phasmatodea</taxon>
        <taxon>Timematodea</taxon>
        <taxon>Timematoidea</taxon>
        <taxon>Timematidae</taxon>
        <taxon>Timema</taxon>
    </lineage>
</organism>
<gene>
    <name evidence="1" type="ORF">TPSB3V08_LOCUS10029</name>
</gene>
<evidence type="ECO:0000313" key="1">
    <source>
        <dbReference type="EMBL" id="CAD7414984.1"/>
    </source>
</evidence>